<evidence type="ECO:0000259" key="6">
    <source>
        <dbReference type="Pfam" id="PF00892"/>
    </source>
</evidence>
<evidence type="ECO:0000256" key="1">
    <source>
        <dbReference type="ARBA" id="ARBA00004141"/>
    </source>
</evidence>
<feature type="transmembrane region" description="Helical" evidence="5">
    <location>
        <begin position="192"/>
        <end position="214"/>
    </location>
</feature>
<feature type="transmembrane region" description="Helical" evidence="5">
    <location>
        <begin position="160"/>
        <end position="180"/>
    </location>
</feature>
<dbReference type="EMBL" id="PYUC01000021">
    <property type="protein sequence ID" value="PTB17241.1"/>
    <property type="molecule type" value="Genomic_DNA"/>
</dbReference>
<gene>
    <name evidence="7" type="ORF">C9I57_28970</name>
</gene>
<keyword evidence="4 5" id="KW-0472">Membrane</keyword>
<feature type="transmembrane region" description="Helical" evidence="5">
    <location>
        <begin position="220"/>
        <end position="241"/>
    </location>
</feature>
<dbReference type="AlphaFoldDB" id="A0A2T3XL36"/>
<dbReference type="PANTHER" id="PTHR22911">
    <property type="entry name" value="ACYL-MALONYL CONDENSING ENZYME-RELATED"/>
    <property type="match status" value="1"/>
</dbReference>
<dbReference type="PANTHER" id="PTHR22911:SF6">
    <property type="entry name" value="SOLUTE CARRIER FAMILY 35 MEMBER G1"/>
    <property type="match status" value="1"/>
</dbReference>
<evidence type="ECO:0000313" key="8">
    <source>
        <dbReference type="Proteomes" id="UP000240638"/>
    </source>
</evidence>
<evidence type="ECO:0000256" key="3">
    <source>
        <dbReference type="ARBA" id="ARBA00022989"/>
    </source>
</evidence>
<comment type="caution">
    <text evidence="7">The sequence shown here is derived from an EMBL/GenBank/DDBJ whole genome shotgun (WGS) entry which is preliminary data.</text>
</comment>
<evidence type="ECO:0000313" key="7">
    <source>
        <dbReference type="EMBL" id="PTB17241.1"/>
    </source>
</evidence>
<sequence length="265" mass="28606">MLVSKTVIYRKLNRRKLRGIAFMSFANFLFSVADVVARIASVRYPETDVVFFRMLFGLLPAVLIFRFCGGRRKGLTVRRFFGHFLRAAMALASVGFFYAGLPYLPLATAVTLHYTKPIFTVLFAVLFLSERFCPAVAIASMLGFLGVALVSLSIGNGASLFAVMLILLSAMFGVGSAIQIKKLSGTEDPAAIVFYFSIIGTIASGASIAVRWVMPDIEDFGYMALLGVAADTGQIMLTIAFRNAALSLLAPFGDQGGATEMTSTL</sequence>
<dbReference type="RefSeq" id="WP_107153995.1">
    <property type="nucleotide sequence ID" value="NZ_PYUC01000021.1"/>
</dbReference>
<name>A0A2T3XL36_9BURK</name>
<organism evidence="7 8">
    <name type="scientific">Trinickia symbiotica</name>
    <dbReference type="NCBI Taxonomy" id="863227"/>
    <lineage>
        <taxon>Bacteria</taxon>
        <taxon>Pseudomonadati</taxon>
        <taxon>Pseudomonadota</taxon>
        <taxon>Betaproteobacteria</taxon>
        <taxon>Burkholderiales</taxon>
        <taxon>Burkholderiaceae</taxon>
        <taxon>Trinickia</taxon>
    </lineage>
</organism>
<comment type="subcellular location">
    <subcellularLocation>
        <location evidence="1">Membrane</location>
        <topology evidence="1">Multi-pass membrane protein</topology>
    </subcellularLocation>
</comment>
<keyword evidence="3 5" id="KW-1133">Transmembrane helix</keyword>
<protein>
    <submittedName>
        <fullName evidence="7">EamA/RhaT family transporter</fullName>
    </submittedName>
</protein>
<dbReference type="GO" id="GO:0016020">
    <property type="term" value="C:membrane"/>
    <property type="evidence" value="ECO:0007669"/>
    <property type="project" value="UniProtKB-SubCell"/>
</dbReference>
<dbReference type="InterPro" id="IPR037185">
    <property type="entry name" value="EmrE-like"/>
</dbReference>
<evidence type="ECO:0000256" key="5">
    <source>
        <dbReference type="SAM" id="Phobius"/>
    </source>
</evidence>
<evidence type="ECO:0000256" key="4">
    <source>
        <dbReference type="ARBA" id="ARBA00023136"/>
    </source>
</evidence>
<keyword evidence="2 5" id="KW-0812">Transmembrane</keyword>
<feature type="transmembrane region" description="Helical" evidence="5">
    <location>
        <begin position="135"/>
        <end position="154"/>
    </location>
</feature>
<proteinExistence type="predicted"/>
<reference evidence="7 8" key="1">
    <citation type="submission" date="2018-03" db="EMBL/GenBank/DDBJ databases">
        <title>Whole genome analyses suggest that Burkholderia sensu lato contains two further novel genera in the rhizoxinica-symbiotica group Mycetohabitans gen. nov., and Trinickia gen. nov.: implications for the evolution of diazotrophy and nodulation in the Burkholderiaceae.</title>
        <authorList>
            <person name="Estrada De Los Santos P."/>
            <person name="Palmer M."/>
            <person name="Chavez-Ramirez B."/>
            <person name="Steenkamp E.T."/>
            <person name="Hirsch A.M."/>
            <person name="Manyaka P."/>
            <person name="Maluk M."/>
            <person name="Lafos M."/>
            <person name="Crook M."/>
            <person name="Gross E."/>
            <person name="Simon M.F."/>
            <person name="Bueno Dos Reis Junior F."/>
            <person name="Poole P.S."/>
            <person name="Venter S.N."/>
            <person name="James E.K."/>
        </authorList>
    </citation>
    <scope>NUCLEOTIDE SEQUENCE [LARGE SCALE GENOMIC DNA]</scope>
    <source>
        <strain evidence="7 8">JPY-366</strain>
    </source>
</reference>
<dbReference type="SUPFAM" id="SSF103481">
    <property type="entry name" value="Multidrug resistance efflux transporter EmrE"/>
    <property type="match status" value="1"/>
</dbReference>
<feature type="domain" description="EamA" evidence="6">
    <location>
        <begin position="18"/>
        <end position="151"/>
    </location>
</feature>
<feature type="transmembrane region" description="Helical" evidence="5">
    <location>
        <begin position="50"/>
        <end position="68"/>
    </location>
</feature>
<accession>A0A2T3XL36</accession>
<evidence type="ECO:0000256" key="2">
    <source>
        <dbReference type="ARBA" id="ARBA00022692"/>
    </source>
</evidence>
<dbReference type="Pfam" id="PF00892">
    <property type="entry name" value="EamA"/>
    <property type="match status" value="1"/>
</dbReference>
<feature type="transmembrane region" description="Helical" evidence="5">
    <location>
        <begin position="20"/>
        <end position="44"/>
    </location>
</feature>
<dbReference type="Proteomes" id="UP000240638">
    <property type="component" value="Unassembled WGS sequence"/>
</dbReference>
<dbReference type="InterPro" id="IPR000620">
    <property type="entry name" value="EamA_dom"/>
</dbReference>